<feature type="compositionally biased region" description="Polar residues" evidence="1">
    <location>
        <begin position="1"/>
        <end position="15"/>
    </location>
</feature>
<organism evidence="2 3">
    <name type="scientific">Xylaria flabelliformis</name>
    <dbReference type="NCBI Taxonomy" id="2512241"/>
    <lineage>
        <taxon>Eukaryota</taxon>
        <taxon>Fungi</taxon>
        <taxon>Dikarya</taxon>
        <taxon>Ascomycota</taxon>
        <taxon>Pezizomycotina</taxon>
        <taxon>Sordariomycetes</taxon>
        <taxon>Xylariomycetidae</taxon>
        <taxon>Xylariales</taxon>
        <taxon>Xylariaceae</taxon>
        <taxon>Xylaria</taxon>
    </lineage>
</organism>
<feature type="region of interest" description="Disordered" evidence="1">
    <location>
        <begin position="1"/>
        <end position="42"/>
    </location>
</feature>
<gene>
    <name evidence="2" type="ORF">FHL15_002178</name>
</gene>
<proteinExistence type="predicted"/>
<sequence length="292" mass="33465">MSMGSSQNSQLTYSTIPEAVANPRKRRRMSDGDIERVNLPPKLRNPQTLSLPCLDYYQRYDEFQFCPEITTPPELTHQTYDDSLCQSQLWSSPSLTSYGGSSMLSGPPPGPGTLPNPKSVMSSCLSIGEWLKDADSLSLNSVRPPDPFEIRRRMPGDLTHIAVCLFQPRPPPILPRHILDFEFSRVLRRYRRVAKLVDDYQYWHGRSIFAFWSADEITLAAAGGISTLTKAYEEDRPSIPPRVLNTRFDIVLLAAPLLSHLIERYHKDLGFDYFAFYHNDPREHRNDSFFHM</sequence>
<protein>
    <submittedName>
        <fullName evidence="2">Uncharacterized protein</fullName>
    </submittedName>
</protein>
<dbReference type="EMBL" id="VFLP01000008">
    <property type="protein sequence ID" value="TRX96872.1"/>
    <property type="molecule type" value="Genomic_DNA"/>
</dbReference>
<evidence type="ECO:0000313" key="2">
    <source>
        <dbReference type="EMBL" id="TRX96872.1"/>
    </source>
</evidence>
<keyword evidence="3" id="KW-1185">Reference proteome</keyword>
<evidence type="ECO:0000256" key="1">
    <source>
        <dbReference type="SAM" id="MobiDB-lite"/>
    </source>
</evidence>
<accession>A0A553I9M3</accession>
<evidence type="ECO:0000313" key="3">
    <source>
        <dbReference type="Proteomes" id="UP000319160"/>
    </source>
</evidence>
<comment type="caution">
    <text evidence="2">The sequence shown here is derived from an EMBL/GenBank/DDBJ whole genome shotgun (WGS) entry which is preliminary data.</text>
</comment>
<dbReference type="AlphaFoldDB" id="A0A553I9M3"/>
<dbReference type="OrthoDB" id="4776937at2759"/>
<name>A0A553I9M3_9PEZI</name>
<reference evidence="3" key="1">
    <citation type="submission" date="2019-06" db="EMBL/GenBank/DDBJ databases">
        <title>Draft genome sequence of the griseofulvin-producing fungus Xylaria cubensis strain G536.</title>
        <authorList>
            <person name="Mead M.E."/>
            <person name="Raja H.A."/>
            <person name="Steenwyk J.L."/>
            <person name="Knowles S.L."/>
            <person name="Oberlies N.H."/>
            <person name="Rokas A."/>
        </authorList>
    </citation>
    <scope>NUCLEOTIDE SEQUENCE [LARGE SCALE GENOMIC DNA]</scope>
    <source>
        <strain evidence="3">G536</strain>
    </source>
</reference>
<dbReference type="Proteomes" id="UP000319160">
    <property type="component" value="Unassembled WGS sequence"/>
</dbReference>